<keyword evidence="2" id="KW-1185">Reference proteome</keyword>
<dbReference type="EMBL" id="CP081297">
    <property type="protein sequence ID" value="QZD86121.1"/>
    <property type="molecule type" value="Genomic_DNA"/>
</dbReference>
<organism evidence="1 2">
    <name type="scientific">Qipengyuania psychrotolerans</name>
    <dbReference type="NCBI Taxonomy" id="2867238"/>
    <lineage>
        <taxon>Bacteria</taxon>
        <taxon>Pseudomonadati</taxon>
        <taxon>Pseudomonadota</taxon>
        <taxon>Alphaproteobacteria</taxon>
        <taxon>Sphingomonadales</taxon>
        <taxon>Erythrobacteraceae</taxon>
        <taxon>Qipengyuania</taxon>
    </lineage>
</organism>
<evidence type="ECO:0000313" key="1">
    <source>
        <dbReference type="EMBL" id="QZD86121.1"/>
    </source>
</evidence>
<protein>
    <submittedName>
        <fullName evidence="1">Uncharacterized protein</fullName>
    </submittedName>
</protein>
<proteinExistence type="predicted"/>
<name>A0ABX8ZAU9_9SPHN</name>
<gene>
    <name evidence="1" type="ORF">K3166_07475</name>
</gene>
<dbReference type="RefSeq" id="WP_221421667.1">
    <property type="nucleotide sequence ID" value="NZ_CP081297.1"/>
</dbReference>
<sequence>MIPVSALQAKLLSKVEGLAIVIPSGKYDQTFLVADADPTVAILLDGPHAFNAFQSSLAENWKGAVVEGVDIYVDQSSIYSVSSDGVKLGSIVISGDQPNLVANIKEGPWTSVELVPLRRSHNSTAGAHSEKVGFTSWQAILQDGNEKIVVFERSTVEDVED</sequence>
<evidence type="ECO:0000313" key="2">
    <source>
        <dbReference type="Proteomes" id="UP000824280"/>
    </source>
</evidence>
<dbReference type="Proteomes" id="UP000824280">
    <property type="component" value="Chromosome"/>
</dbReference>
<accession>A0ABX8ZAU9</accession>
<reference evidence="1 2" key="1">
    <citation type="submission" date="2021-08" db="EMBL/GenBank/DDBJ databases">
        <title>Comparative Genomics Analysis of the Genus Qipengyuania Reveals Extensive Genetic Diversity and Metabolic Versatility, Including the Description of Fifteen Novel Species.</title>
        <authorList>
            <person name="Liu Y."/>
        </authorList>
    </citation>
    <scope>NUCLEOTIDE SEQUENCE [LARGE SCALE GENOMIC DNA]</scope>
    <source>
        <strain evidence="1 2">1XM2-8</strain>
    </source>
</reference>